<feature type="compositionally biased region" description="Basic and acidic residues" evidence="1">
    <location>
        <begin position="42"/>
        <end position="56"/>
    </location>
</feature>
<organism evidence="3 4">
    <name type="scientific">Caenorhabditis tropicalis</name>
    <dbReference type="NCBI Taxonomy" id="1561998"/>
    <lineage>
        <taxon>Eukaryota</taxon>
        <taxon>Metazoa</taxon>
        <taxon>Ecdysozoa</taxon>
        <taxon>Nematoda</taxon>
        <taxon>Chromadorea</taxon>
        <taxon>Rhabditida</taxon>
        <taxon>Rhabditina</taxon>
        <taxon>Rhabditomorpha</taxon>
        <taxon>Rhabditoidea</taxon>
        <taxon>Rhabditidae</taxon>
        <taxon>Peloderinae</taxon>
        <taxon>Caenorhabditis</taxon>
    </lineage>
</organism>
<feature type="signal peptide" evidence="2">
    <location>
        <begin position="1"/>
        <end position="20"/>
    </location>
</feature>
<evidence type="ECO:0000256" key="2">
    <source>
        <dbReference type="SAM" id="SignalP"/>
    </source>
</evidence>
<evidence type="ECO:0000256" key="1">
    <source>
        <dbReference type="SAM" id="MobiDB-lite"/>
    </source>
</evidence>
<dbReference type="Proteomes" id="UP000095282">
    <property type="component" value="Unplaced"/>
</dbReference>
<evidence type="ECO:0000313" key="4">
    <source>
        <dbReference type="WBParaSite" id="Csp11.Scaffold630.g19977.t2"/>
    </source>
</evidence>
<accession>A0A1I7UW96</accession>
<dbReference type="AlphaFoldDB" id="A0A1I7UW96"/>
<keyword evidence="3" id="KW-1185">Reference proteome</keyword>
<dbReference type="eggNOG" id="ENOG502S965">
    <property type="taxonomic scope" value="Eukaryota"/>
</dbReference>
<keyword evidence="2" id="KW-0732">Signal</keyword>
<protein>
    <submittedName>
        <fullName evidence="4">DUF148 domain-containing protein</fullName>
    </submittedName>
</protein>
<sequence>MKLLVYSFLFLSAFAVYSHARSIGQTQSLAGDNAPKTQGAEVEPKPVKRFAPDRAPMDVFSADQEQHRPARAAGETPKTQGADAEQKRPARGADIQAGGRVGGAEAEQTRPSRAAGETPKTQGADQEQRDQPAVLISKLEDVLEPMPSKSAQPEESMSMLEDVSEELTKR</sequence>
<dbReference type="WBParaSite" id="Csp11.Scaffold630.g19977.t2">
    <property type="protein sequence ID" value="Csp11.Scaffold630.g19977.t2"/>
    <property type="gene ID" value="Csp11.Scaffold630.g19977"/>
</dbReference>
<name>A0A1I7UW96_9PELO</name>
<feature type="region of interest" description="Disordered" evidence="1">
    <location>
        <begin position="27"/>
        <end position="170"/>
    </location>
</feature>
<reference evidence="4" key="1">
    <citation type="submission" date="2016-11" db="UniProtKB">
        <authorList>
            <consortium name="WormBaseParasite"/>
        </authorList>
    </citation>
    <scope>IDENTIFICATION</scope>
</reference>
<proteinExistence type="predicted"/>
<evidence type="ECO:0000313" key="3">
    <source>
        <dbReference type="Proteomes" id="UP000095282"/>
    </source>
</evidence>
<feature type="chain" id="PRO_5009309432" evidence="2">
    <location>
        <begin position="21"/>
        <end position="170"/>
    </location>
</feature>